<dbReference type="InterPro" id="IPR036812">
    <property type="entry name" value="NAD(P)_OxRdtase_dom_sf"/>
</dbReference>
<dbReference type="Gene3D" id="3.20.20.100">
    <property type="entry name" value="NADP-dependent oxidoreductase domain"/>
    <property type="match status" value="1"/>
</dbReference>
<dbReference type="PANTHER" id="PTHR43364">
    <property type="entry name" value="NADH-SPECIFIC METHYLGLYOXAL REDUCTASE-RELATED"/>
    <property type="match status" value="1"/>
</dbReference>
<feature type="domain" description="NADP-dependent oxidoreductase" evidence="1">
    <location>
        <begin position="54"/>
        <end position="276"/>
    </location>
</feature>
<dbReference type="EMBL" id="FOLY01000002">
    <property type="protein sequence ID" value="SFC31182.1"/>
    <property type="molecule type" value="Genomic_DNA"/>
</dbReference>
<dbReference type="RefSeq" id="WP_090131357.1">
    <property type="nucleotide sequence ID" value="NZ_FOLY01000002.1"/>
</dbReference>
<proteinExistence type="predicted"/>
<dbReference type="Proteomes" id="UP000199046">
    <property type="component" value="Unassembled WGS sequence"/>
</dbReference>
<dbReference type="OrthoDB" id="9768793at2"/>
<dbReference type="InterPro" id="IPR023210">
    <property type="entry name" value="NADP_OxRdtase_dom"/>
</dbReference>
<gene>
    <name evidence="2" type="ORF">SAMN05421848_0996</name>
</gene>
<dbReference type="InterPro" id="IPR050523">
    <property type="entry name" value="AKR_Detox_Biosynth"/>
</dbReference>
<dbReference type="STRING" id="402385.SAMN05421848_0996"/>
<dbReference type="PANTHER" id="PTHR43364:SF1">
    <property type="entry name" value="OXIDOREDUCTASE YDHF"/>
    <property type="match status" value="1"/>
</dbReference>
<evidence type="ECO:0000259" key="1">
    <source>
        <dbReference type="Pfam" id="PF00248"/>
    </source>
</evidence>
<protein>
    <submittedName>
        <fullName evidence="2">Predicted oxidoreductase</fullName>
    </submittedName>
</protein>
<evidence type="ECO:0000313" key="2">
    <source>
        <dbReference type="EMBL" id="SFC31182.1"/>
    </source>
</evidence>
<dbReference type="GO" id="GO:0005829">
    <property type="term" value="C:cytosol"/>
    <property type="evidence" value="ECO:0007669"/>
    <property type="project" value="TreeGrafter"/>
</dbReference>
<reference evidence="3" key="1">
    <citation type="submission" date="2016-10" db="EMBL/GenBank/DDBJ databases">
        <authorList>
            <person name="Varghese N."/>
            <person name="Submissions S."/>
        </authorList>
    </citation>
    <scope>NUCLEOTIDE SEQUENCE [LARGE SCALE GENOMIC DNA]</scope>
    <source>
        <strain evidence="3">DSM 23439</strain>
    </source>
</reference>
<dbReference type="Pfam" id="PF00248">
    <property type="entry name" value="Aldo_ket_red"/>
    <property type="match status" value="1"/>
</dbReference>
<dbReference type="AlphaFoldDB" id="A0A1I1I5V0"/>
<dbReference type="SUPFAM" id="SSF51430">
    <property type="entry name" value="NAD(P)-linked oxidoreductase"/>
    <property type="match status" value="1"/>
</dbReference>
<organism evidence="2 3">
    <name type="scientific">Kushneria avicenniae</name>
    <dbReference type="NCBI Taxonomy" id="402385"/>
    <lineage>
        <taxon>Bacteria</taxon>
        <taxon>Pseudomonadati</taxon>
        <taxon>Pseudomonadota</taxon>
        <taxon>Gammaproteobacteria</taxon>
        <taxon>Oceanospirillales</taxon>
        <taxon>Halomonadaceae</taxon>
        <taxon>Kushneria</taxon>
    </lineage>
</organism>
<keyword evidence="3" id="KW-1185">Reference proteome</keyword>
<evidence type="ECO:0000313" key="3">
    <source>
        <dbReference type="Proteomes" id="UP000199046"/>
    </source>
</evidence>
<name>A0A1I1I5V0_9GAMM</name>
<accession>A0A1I1I5V0</accession>
<sequence>MSTTSAPFVIGLRQLPYYDSLKTPEALAGWLQQRLEEGLCEFDHSDLAKDQEVLLGRAIQQLPGSSARQLKLDMGVGVVPARQNDDRFGAKYYDTRPEYLDEVVDRVLKQLGLEQLHTLMLMRPDPLMDVEATGQALDAIIASGRAYRIGVANFLPAQWRHLQSAMQTPLACQQMEMSVARSQMLFDGLWDSLLRDNMSGLAGSPLWGGRIFENQLGQVLRAMAETHQVSPAGIALAWLHTIPGQPRAVVGTLRPERLQTLAGDAGLTLSRQEWFALLEAVRAYRVP</sequence>